<comment type="domain">
    <text evidence="12">The P-site tRNA interaction motif (PtIM domain) probably interacts with the P-site tRNA(fMet) as well as the 23S rRNA.</text>
</comment>
<comment type="catalytic activity">
    <reaction evidence="12">
        <text>ATP + H2O = ADP + phosphate + H(+)</text>
        <dbReference type="Rhea" id="RHEA:13065"/>
        <dbReference type="ChEBI" id="CHEBI:15377"/>
        <dbReference type="ChEBI" id="CHEBI:15378"/>
        <dbReference type="ChEBI" id="CHEBI:30616"/>
        <dbReference type="ChEBI" id="CHEBI:43474"/>
        <dbReference type="ChEBI" id="CHEBI:456216"/>
    </reaction>
</comment>
<dbReference type="InterPro" id="IPR003439">
    <property type="entry name" value="ABC_transporter-like_ATP-bd"/>
</dbReference>
<dbReference type="SUPFAM" id="SSF52540">
    <property type="entry name" value="P-loop containing nucleoside triphosphate hydrolases"/>
    <property type="match status" value="2"/>
</dbReference>
<comment type="subunit">
    <text evidence="12">Monomer. Probably contacts ribosomal proteins L1, L5, L33 and S7, the 16S and 23S rRNA and the P-site containing tRNA(fMet).</text>
</comment>
<evidence type="ECO:0000256" key="12">
    <source>
        <dbReference type="HAMAP-Rule" id="MF_00847"/>
    </source>
</evidence>
<dbReference type="GO" id="GO:0019843">
    <property type="term" value="F:rRNA binding"/>
    <property type="evidence" value="ECO:0007669"/>
    <property type="project" value="UniProtKB-UniRule"/>
</dbReference>
<keyword evidence="11 12" id="KW-0648">Protein biosynthesis</keyword>
<accession>A0AAU7KK47</accession>
<sequence length="553" mass="61793">MAQYVYTMNRVGKVVPPKKQILKDISLSFFPGAKIGVLGLNGAGKSTLLRIMAGVDTEIEGEARPMPGLNVGYLPQEPELDDTKNVRETVEEALGEIKEAQAKLDAVYAAYAEPDADFDALAAEQAKLENLIEAADAHNLERKLEVAAEALRLPPWEANVGHLSGGERRRVALCRLLLSNPDMLLLDEPTNHLDAESVAWLERFLHDYSGTVVAITHDRYFLDNVAGWILELDRGQGIPFEGNYSQWLEAKEKRLEQEAKAEASRQKAIKHELEWVRSNAKGRQAKSKARLNRFEEMQSGDFQKRNETNEIYIPPGPRLGDKVIEFHGVSKRFDDKLLYEDLSFTIPQGAIVGIVGGNGAGKSTLFKLIQGSEKPDAGEVVLGETVDIAYVEQMRDALDDKQTVWEAVSDGQDILNINGYEVSSRAYVGRFNFKGNDQQKFLRDLSGGERGRLQLAQTLKQGANVLLLDEPSNDLDIETLRALEEALLAFPGCAMVISHDRWFLDRIATHILAFEGESHVEFFAGNYTEYEADHKKRVGDDTPHRMKYKRIDA</sequence>
<dbReference type="PANTHER" id="PTHR43858">
    <property type="entry name" value="ENERGY-DEPENDENT TRANSLATIONAL THROTTLE PROTEIN ETTA"/>
    <property type="match status" value="1"/>
</dbReference>
<evidence type="ECO:0000256" key="10">
    <source>
        <dbReference type="ARBA" id="ARBA00022884"/>
    </source>
</evidence>
<dbReference type="FunFam" id="3.40.50.300:FF:000183">
    <property type="entry name" value="ABC transporter ATP-binding protein yjjK"/>
    <property type="match status" value="1"/>
</dbReference>
<evidence type="ECO:0000256" key="7">
    <source>
        <dbReference type="ARBA" id="ARBA00022801"/>
    </source>
</evidence>
<dbReference type="InterPro" id="IPR017871">
    <property type="entry name" value="ABC_transporter-like_CS"/>
</dbReference>
<dbReference type="Pfam" id="PF12848">
    <property type="entry name" value="ABC_tran_Xtn"/>
    <property type="match status" value="1"/>
</dbReference>
<dbReference type="EMBL" id="CP098827">
    <property type="protein sequence ID" value="XBO71941.1"/>
    <property type="molecule type" value="Genomic_DNA"/>
</dbReference>
<dbReference type="AlphaFoldDB" id="A0AAU7KK47"/>
<comment type="function">
    <text evidence="12">A translation factor that gates the progression of the 70S ribosomal initiation complex (IC, containing tRNA(fMet) in the P-site) into the translation elongation cycle by using a mechanism sensitive to the ATP/ADP ratio. Binds to the 70S ribosome E-site where it modulates the state of the translating ribosome during subunit translocation. ATP hydrolysis probably frees it from the ribosome, which can enter the elongation phase.</text>
</comment>
<dbReference type="RefSeq" id="WP_045991039.1">
    <property type="nucleotide sequence ID" value="NZ_CP098827.1"/>
</dbReference>
<dbReference type="GO" id="GO:0000049">
    <property type="term" value="F:tRNA binding"/>
    <property type="evidence" value="ECO:0007669"/>
    <property type="project" value="UniProtKB-UniRule"/>
</dbReference>
<feature type="region of interest" description="Arm" evidence="12">
    <location>
        <begin position="95"/>
        <end position="139"/>
    </location>
</feature>
<dbReference type="EC" id="3.6.1.-" evidence="12"/>
<feature type="binding site" evidence="12">
    <location>
        <begin position="356"/>
        <end position="363"/>
    </location>
    <ligand>
        <name>ATP</name>
        <dbReference type="ChEBI" id="CHEBI:30616"/>
        <label>2</label>
    </ligand>
</feature>
<evidence type="ECO:0000259" key="14">
    <source>
        <dbReference type="PROSITE" id="PS50893"/>
    </source>
</evidence>
<dbReference type="GO" id="GO:0006412">
    <property type="term" value="P:translation"/>
    <property type="evidence" value="ECO:0007669"/>
    <property type="project" value="UniProtKB-KW"/>
</dbReference>
<keyword evidence="13" id="KW-0175">Coiled coil</keyword>
<dbReference type="Gene3D" id="3.40.50.300">
    <property type="entry name" value="P-loop containing nucleotide triphosphate hydrolases"/>
    <property type="match status" value="2"/>
</dbReference>
<keyword evidence="5 12" id="KW-0677">Repeat</keyword>
<dbReference type="CDD" id="cd03221">
    <property type="entry name" value="ABCF_EF-3"/>
    <property type="match status" value="2"/>
</dbReference>
<evidence type="ECO:0000256" key="4">
    <source>
        <dbReference type="ARBA" id="ARBA00022730"/>
    </source>
</evidence>
<dbReference type="FunFam" id="3.40.50.300:FF:000011">
    <property type="entry name" value="Putative ABC transporter ATP-binding component"/>
    <property type="match status" value="1"/>
</dbReference>
<keyword evidence="6 12" id="KW-0547">Nucleotide-binding</keyword>
<evidence type="ECO:0000256" key="5">
    <source>
        <dbReference type="ARBA" id="ARBA00022737"/>
    </source>
</evidence>
<comment type="subcellular location">
    <subcellularLocation>
        <location evidence="12">Cytoplasm</location>
    </subcellularLocation>
    <text evidence="12">Associates with ribosomes and polysomes.</text>
</comment>
<feature type="coiled-coil region" evidence="13">
    <location>
        <begin position="80"/>
        <end position="141"/>
    </location>
</feature>
<evidence type="ECO:0000256" key="6">
    <source>
        <dbReference type="ARBA" id="ARBA00022741"/>
    </source>
</evidence>
<evidence type="ECO:0000256" key="9">
    <source>
        <dbReference type="ARBA" id="ARBA00022845"/>
    </source>
</evidence>
<dbReference type="HAMAP" id="MF_00847">
    <property type="entry name" value="EttA"/>
    <property type="match status" value="1"/>
</dbReference>
<protein>
    <recommendedName>
        <fullName evidence="12">Energy-dependent translational throttle protein EttA</fullName>
        <ecNumber evidence="12">3.6.1.-</ecNumber>
    </recommendedName>
    <alternativeName>
        <fullName evidence="12">Translational regulatory factor EttA</fullName>
    </alternativeName>
</protein>
<dbReference type="InterPro" id="IPR027417">
    <property type="entry name" value="P-loop_NTPase"/>
</dbReference>
<dbReference type="GO" id="GO:0016887">
    <property type="term" value="F:ATP hydrolysis activity"/>
    <property type="evidence" value="ECO:0007669"/>
    <property type="project" value="UniProtKB-UniRule"/>
</dbReference>
<proteinExistence type="inferred from homology"/>
<evidence type="ECO:0000256" key="13">
    <source>
        <dbReference type="SAM" id="Coils"/>
    </source>
</evidence>
<feature type="binding site" evidence="12">
    <location>
        <begin position="39"/>
        <end position="46"/>
    </location>
    <ligand>
        <name>ATP</name>
        <dbReference type="ChEBI" id="CHEBI:30616"/>
        <label>1</label>
    </ligand>
</feature>
<name>A0AAU7KK47_9GAMM</name>
<evidence type="ECO:0000256" key="2">
    <source>
        <dbReference type="ARBA" id="ARBA00022490"/>
    </source>
</evidence>
<keyword evidence="4 12" id="KW-0699">rRNA-binding</keyword>
<feature type="region of interest" description="PtIM" evidence="12">
    <location>
        <begin position="242"/>
        <end position="322"/>
    </location>
</feature>
<evidence type="ECO:0000313" key="15">
    <source>
        <dbReference type="EMBL" id="XBO71941.1"/>
    </source>
</evidence>
<feature type="domain" description="ABC transporter" evidence="14">
    <location>
        <begin position="324"/>
        <end position="550"/>
    </location>
</feature>
<dbReference type="NCBIfam" id="NF008775">
    <property type="entry name" value="PRK11819.1"/>
    <property type="match status" value="1"/>
</dbReference>
<evidence type="ECO:0000256" key="3">
    <source>
        <dbReference type="ARBA" id="ARBA00022555"/>
    </source>
</evidence>
<keyword evidence="7 12" id="KW-0378">Hydrolase</keyword>
<keyword evidence="3 12" id="KW-0820">tRNA-binding</keyword>
<dbReference type="PANTHER" id="PTHR43858:SF1">
    <property type="entry name" value="ABC TRANSPORTER-RELATED PROTEIN"/>
    <property type="match status" value="1"/>
</dbReference>
<evidence type="ECO:0000256" key="8">
    <source>
        <dbReference type="ARBA" id="ARBA00022840"/>
    </source>
</evidence>
<keyword evidence="8 12" id="KW-0067">ATP-binding</keyword>
<dbReference type="PROSITE" id="PS00211">
    <property type="entry name" value="ABC_TRANSPORTER_1"/>
    <property type="match status" value="1"/>
</dbReference>
<keyword evidence="9 12" id="KW-0810">Translation regulation</keyword>
<dbReference type="GO" id="GO:0005524">
    <property type="term" value="F:ATP binding"/>
    <property type="evidence" value="ECO:0007669"/>
    <property type="project" value="UniProtKB-UniRule"/>
</dbReference>
<dbReference type="InterPro" id="IPR022374">
    <property type="entry name" value="EttA"/>
</dbReference>
<dbReference type="InterPro" id="IPR032781">
    <property type="entry name" value="ABC_tran_Xtn"/>
</dbReference>
<dbReference type="SMART" id="SM00382">
    <property type="entry name" value="AAA"/>
    <property type="match status" value="2"/>
</dbReference>
<dbReference type="GO" id="GO:0043022">
    <property type="term" value="F:ribosome binding"/>
    <property type="evidence" value="ECO:0007669"/>
    <property type="project" value="UniProtKB-UniRule"/>
</dbReference>
<keyword evidence="2 12" id="KW-0963">Cytoplasm</keyword>
<comment type="domain">
    <text evidence="12">The arm domain is inserted in the first ABC transporter domain. Probably contacts ribosomal protein L1.</text>
</comment>
<evidence type="ECO:0000256" key="1">
    <source>
        <dbReference type="ARBA" id="ARBA00005868"/>
    </source>
</evidence>
<dbReference type="PROSITE" id="PS50893">
    <property type="entry name" value="ABC_TRANSPORTER_2"/>
    <property type="match status" value="2"/>
</dbReference>
<keyword evidence="10 12" id="KW-0694">RNA-binding</keyword>
<feature type="domain" description="ABC transporter" evidence="14">
    <location>
        <begin position="6"/>
        <end position="259"/>
    </location>
</feature>
<dbReference type="InterPro" id="IPR003593">
    <property type="entry name" value="AAA+_ATPase"/>
</dbReference>
<dbReference type="Pfam" id="PF00005">
    <property type="entry name" value="ABC_tran"/>
    <property type="match status" value="2"/>
</dbReference>
<reference evidence="15" key="1">
    <citation type="submission" date="2022-06" db="EMBL/GenBank/DDBJ databases">
        <title>A novel DMS-producing enzyme.</title>
        <authorList>
            <person name="Zhang Y."/>
        </authorList>
    </citation>
    <scope>NUCLEOTIDE SEQUENCE</scope>
    <source>
        <strain evidence="15">RT37</strain>
    </source>
</reference>
<evidence type="ECO:0000256" key="11">
    <source>
        <dbReference type="ARBA" id="ARBA00022917"/>
    </source>
</evidence>
<comment type="similarity">
    <text evidence="1 12">Belongs to the ABC transporter superfamily. ABCF family. Translational throttle EttA subfamily.</text>
</comment>
<dbReference type="GO" id="GO:0045900">
    <property type="term" value="P:negative regulation of translational elongation"/>
    <property type="evidence" value="ECO:0007669"/>
    <property type="project" value="UniProtKB-UniRule"/>
</dbReference>
<dbReference type="GO" id="GO:0005737">
    <property type="term" value="C:cytoplasm"/>
    <property type="evidence" value="ECO:0007669"/>
    <property type="project" value="UniProtKB-SubCell"/>
</dbReference>
<gene>
    <name evidence="12 15" type="primary">ettA</name>
    <name evidence="15" type="ORF">NFG58_04325</name>
</gene>
<dbReference type="NCBIfam" id="TIGR03719">
    <property type="entry name" value="ABC_ABC_ChvD"/>
    <property type="match status" value="1"/>
</dbReference>
<organism evidence="15">
    <name type="scientific">Halomonas sp. RT37</name>
    <dbReference type="NCBI Taxonomy" id="2950872"/>
    <lineage>
        <taxon>Bacteria</taxon>
        <taxon>Pseudomonadati</taxon>
        <taxon>Pseudomonadota</taxon>
        <taxon>Gammaproteobacteria</taxon>
        <taxon>Oceanospirillales</taxon>
        <taxon>Halomonadaceae</taxon>
        <taxon>Halomonas</taxon>
    </lineage>
</organism>